<proteinExistence type="predicted"/>
<evidence type="ECO:0000259" key="6">
    <source>
        <dbReference type="PROSITE" id="PS50102"/>
    </source>
</evidence>
<dbReference type="EMBL" id="UIVS01000001">
    <property type="protein sequence ID" value="SVP90317.1"/>
    <property type="molecule type" value="Genomic_DNA"/>
</dbReference>
<evidence type="ECO:0000313" key="8">
    <source>
        <dbReference type="EMBL" id="SVP90317.1"/>
    </source>
</evidence>
<dbReference type="VEuPathDB" id="PiroplasmaDB:TA16935"/>
<organism evidence="7">
    <name type="scientific">Theileria annulata</name>
    <dbReference type="NCBI Taxonomy" id="5874"/>
    <lineage>
        <taxon>Eukaryota</taxon>
        <taxon>Sar</taxon>
        <taxon>Alveolata</taxon>
        <taxon>Apicomplexa</taxon>
        <taxon>Aconoidasida</taxon>
        <taxon>Piroplasmida</taxon>
        <taxon>Theileriidae</taxon>
        <taxon>Theileria</taxon>
    </lineage>
</organism>
<dbReference type="InterPro" id="IPR012677">
    <property type="entry name" value="Nucleotide-bd_a/b_plait_sf"/>
</dbReference>
<evidence type="ECO:0000256" key="3">
    <source>
        <dbReference type="ARBA" id="ARBA00023242"/>
    </source>
</evidence>
<name>A0A3B0MGN4_THEAN</name>
<sequence length="195" mass="22783">MERKVSYKKNENNVIYVGNLPKQLSEEQLKTYFNQFGDVIKIRLMKSKKTNGSRGYAFVQFEDHEIAKIAAETMDKYIIDGKSLKVHVKEGDQIVKHLFKRGKKILVKKNKVKLINNRLELMSRSFETKLEKILDSIKNGNKHDSNEEIKSFIDKLSAKVEKLKDKQKRFDTNLYNEQIEVYSKALTTLKNHISS</sequence>
<feature type="coiled-coil region" evidence="5">
    <location>
        <begin position="146"/>
        <end position="173"/>
    </location>
</feature>
<dbReference type="InterPro" id="IPR035979">
    <property type="entry name" value="RBD_domain_sf"/>
</dbReference>
<keyword evidence="2 4" id="KW-0694">RNA-binding</keyword>
<dbReference type="SMART" id="SM00360">
    <property type="entry name" value="RRM"/>
    <property type="match status" value="1"/>
</dbReference>
<dbReference type="PANTHER" id="PTHR46754">
    <property type="entry name" value="MKI67 FHA DOMAIN-INTERACTING NUCLEOLAR PHOSPHOPROTEIN"/>
    <property type="match status" value="1"/>
</dbReference>
<dbReference type="GO" id="GO:0003723">
    <property type="term" value="F:RNA binding"/>
    <property type="evidence" value="ECO:0007669"/>
    <property type="project" value="UniProtKB-UniRule"/>
</dbReference>
<feature type="domain" description="RRM" evidence="6">
    <location>
        <begin position="13"/>
        <end position="91"/>
    </location>
</feature>
<dbReference type="CDD" id="cd12307">
    <property type="entry name" value="RRM_NIFK_like"/>
    <property type="match status" value="1"/>
</dbReference>
<dbReference type="PROSITE" id="PS50102">
    <property type="entry name" value="RRM"/>
    <property type="match status" value="1"/>
</dbReference>
<evidence type="ECO:0000256" key="2">
    <source>
        <dbReference type="ARBA" id="ARBA00022884"/>
    </source>
</evidence>
<keyword evidence="5" id="KW-0175">Coiled coil</keyword>
<gene>
    <name evidence="7" type="ORF">TAT_000102900</name>
    <name evidence="8" type="ORF">TAV_000102200</name>
</gene>
<dbReference type="Pfam" id="PF00076">
    <property type="entry name" value="RRM_1"/>
    <property type="match status" value="1"/>
</dbReference>
<dbReference type="SUPFAM" id="SSF54928">
    <property type="entry name" value="RNA-binding domain, RBD"/>
    <property type="match status" value="1"/>
</dbReference>
<evidence type="ECO:0000256" key="5">
    <source>
        <dbReference type="SAM" id="Coils"/>
    </source>
</evidence>
<evidence type="ECO:0000313" key="7">
    <source>
        <dbReference type="EMBL" id="SVP89177.1"/>
    </source>
</evidence>
<dbReference type="InterPro" id="IPR000504">
    <property type="entry name" value="RRM_dom"/>
</dbReference>
<evidence type="ECO:0000256" key="4">
    <source>
        <dbReference type="PROSITE-ProRule" id="PRU00176"/>
    </source>
</evidence>
<dbReference type="Gene3D" id="3.30.70.330">
    <property type="match status" value="1"/>
</dbReference>
<comment type="subcellular location">
    <subcellularLocation>
        <location evidence="1">Nucleus</location>
        <location evidence="1">Nucleolus</location>
    </subcellularLocation>
</comment>
<keyword evidence="3" id="KW-0539">Nucleus</keyword>
<protein>
    <submittedName>
        <fullName evidence="7">Nucleolar phosphoprotein (Nopp34 homologue), putative</fullName>
    </submittedName>
</protein>
<dbReference type="EMBL" id="UIVT01000001">
    <property type="protein sequence ID" value="SVP89177.1"/>
    <property type="molecule type" value="Genomic_DNA"/>
</dbReference>
<accession>A0A3B0MGN4</accession>
<evidence type="ECO:0000256" key="1">
    <source>
        <dbReference type="ARBA" id="ARBA00004604"/>
    </source>
</evidence>
<dbReference type="AlphaFoldDB" id="A0A3B0MGN4"/>
<reference evidence="7" key="1">
    <citation type="submission" date="2018-07" db="EMBL/GenBank/DDBJ databases">
        <authorList>
            <person name="Quirk P.G."/>
            <person name="Krulwich T.A."/>
        </authorList>
    </citation>
    <scope>NUCLEOTIDE SEQUENCE</scope>
    <source>
        <strain evidence="7">Anand</strain>
    </source>
</reference>
<dbReference type="GO" id="GO:0005730">
    <property type="term" value="C:nucleolus"/>
    <property type="evidence" value="ECO:0007669"/>
    <property type="project" value="UniProtKB-SubCell"/>
</dbReference>